<reference evidence="2" key="1">
    <citation type="journal article" date="2022" name="bioRxiv">
        <title>Sequencing and chromosome-scale assembly of the giantPleurodeles waltlgenome.</title>
        <authorList>
            <person name="Brown T."/>
            <person name="Elewa A."/>
            <person name="Iarovenko S."/>
            <person name="Subramanian E."/>
            <person name="Araus A.J."/>
            <person name="Petzold A."/>
            <person name="Susuki M."/>
            <person name="Suzuki K.-i.T."/>
            <person name="Hayashi T."/>
            <person name="Toyoda A."/>
            <person name="Oliveira C."/>
            <person name="Osipova E."/>
            <person name="Leigh N.D."/>
            <person name="Simon A."/>
            <person name="Yun M.H."/>
        </authorList>
    </citation>
    <scope>NUCLEOTIDE SEQUENCE</scope>
    <source>
        <strain evidence="2">20211129_DDA</strain>
        <tissue evidence="2">Liver</tissue>
    </source>
</reference>
<dbReference type="Proteomes" id="UP001066276">
    <property type="component" value="Chromosome 1_2"/>
</dbReference>
<name>A0AAV7VTE3_PLEWA</name>
<accession>A0AAV7VTE3</accession>
<gene>
    <name evidence="2" type="ORF">NDU88_000413</name>
</gene>
<dbReference type="EMBL" id="JANPWB010000002">
    <property type="protein sequence ID" value="KAJ1204978.1"/>
    <property type="molecule type" value="Genomic_DNA"/>
</dbReference>
<feature type="region of interest" description="Disordered" evidence="1">
    <location>
        <begin position="1"/>
        <end position="20"/>
    </location>
</feature>
<keyword evidence="3" id="KW-1185">Reference proteome</keyword>
<protein>
    <submittedName>
        <fullName evidence="2">Uncharacterized protein</fullName>
    </submittedName>
</protein>
<proteinExistence type="predicted"/>
<comment type="caution">
    <text evidence="2">The sequence shown here is derived from an EMBL/GenBank/DDBJ whole genome shotgun (WGS) entry which is preliminary data.</text>
</comment>
<evidence type="ECO:0000313" key="2">
    <source>
        <dbReference type="EMBL" id="KAJ1204978.1"/>
    </source>
</evidence>
<evidence type="ECO:0000313" key="3">
    <source>
        <dbReference type="Proteomes" id="UP001066276"/>
    </source>
</evidence>
<organism evidence="2 3">
    <name type="scientific">Pleurodeles waltl</name>
    <name type="common">Iberian ribbed newt</name>
    <dbReference type="NCBI Taxonomy" id="8319"/>
    <lineage>
        <taxon>Eukaryota</taxon>
        <taxon>Metazoa</taxon>
        <taxon>Chordata</taxon>
        <taxon>Craniata</taxon>
        <taxon>Vertebrata</taxon>
        <taxon>Euteleostomi</taxon>
        <taxon>Amphibia</taxon>
        <taxon>Batrachia</taxon>
        <taxon>Caudata</taxon>
        <taxon>Salamandroidea</taxon>
        <taxon>Salamandridae</taxon>
        <taxon>Pleurodelinae</taxon>
        <taxon>Pleurodeles</taxon>
    </lineage>
</organism>
<evidence type="ECO:0000256" key="1">
    <source>
        <dbReference type="SAM" id="MobiDB-lite"/>
    </source>
</evidence>
<sequence>MKDPFGQGITSGDRVRDPSLYASTSSVRRCLWPTDTARDRFPELPEMYDREMDPERTRTSLALPPDAHLRRRALGEGPRESMYITPIRGVLMSPELRYEPPDPYDIAVGGPSPWGGVTPYASRYYDPLLRTIERRRGRGRFEEDTEDLQRLNEVSNMFHSTEAAF</sequence>
<dbReference type="AlphaFoldDB" id="A0AAV7VTE3"/>